<accession>A0A1G8BKH6</accession>
<dbReference type="STRING" id="645274.SAMN04487901_1234"/>
<gene>
    <name evidence="1" type="ORF">SAMN04487901_1234</name>
</gene>
<organism evidence="1 2">
    <name type="scientific">Prevotella communis</name>
    <dbReference type="NCBI Taxonomy" id="2913614"/>
    <lineage>
        <taxon>Bacteria</taxon>
        <taxon>Pseudomonadati</taxon>
        <taxon>Bacteroidota</taxon>
        <taxon>Bacteroidia</taxon>
        <taxon>Bacteroidales</taxon>
        <taxon>Prevotellaceae</taxon>
        <taxon>Prevotella</taxon>
    </lineage>
</organism>
<dbReference type="Proteomes" id="UP000198779">
    <property type="component" value="Unassembled WGS sequence"/>
</dbReference>
<dbReference type="EMBL" id="FNCQ01000023">
    <property type="protein sequence ID" value="SDH33726.1"/>
    <property type="molecule type" value="Genomic_DNA"/>
</dbReference>
<protein>
    <submittedName>
        <fullName evidence="1">Uncharacterized protein</fullName>
    </submittedName>
</protein>
<sequence>MSKFMIIFMVFIPFQVISLKMMSEADFEVLSKKSNRDHL</sequence>
<name>A0A1G8BKH6_9BACT</name>
<reference evidence="2" key="1">
    <citation type="submission" date="2016-10" db="EMBL/GenBank/DDBJ databases">
        <authorList>
            <person name="Varghese N."/>
            <person name="Submissions S."/>
        </authorList>
    </citation>
    <scope>NUCLEOTIDE SEQUENCE [LARGE SCALE GENOMIC DNA]</scope>
    <source>
        <strain evidence="2">BP1-148</strain>
    </source>
</reference>
<dbReference type="AlphaFoldDB" id="A0A1G8BKH6"/>
<evidence type="ECO:0000313" key="2">
    <source>
        <dbReference type="Proteomes" id="UP000198779"/>
    </source>
</evidence>
<evidence type="ECO:0000313" key="1">
    <source>
        <dbReference type="EMBL" id="SDH33726.1"/>
    </source>
</evidence>
<proteinExistence type="predicted"/>
<keyword evidence="2" id="KW-1185">Reference proteome</keyword>